<evidence type="ECO:0008006" key="2">
    <source>
        <dbReference type="Google" id="ProtNLM"/>
    </source>
</evidence>
<proteinExistence type="predicted"/>
<protein>
    <recommendedName>
        <fullName evidence="2">LamG domain-containing protein</fullName>
    </recommendedName>
</protein>
<evidence type="ECO:0000313" key="1">
    <source>
        <dbReference type="EMBL" id="SAY41755.1"/>
    </source>
</evidence>
<name>A0A1C3H9P1_SERMA</name>
<sequence length="239" mass="25717">MIIVHNTVFDLDYKDIVDPRIALITDTMMAGYDCLSNRDFSGRDNHFSWGGGYNSQGAILADDANHVIQTPVIEEDEMTIITCWNLSSGSTQASLINNLDTSTTAYRGTRLSRLSGSQGQFDIATGIATPPVTSSPIGVAGAWTIRAITWNKTTYREIFHSGTISRETPLTNGRAKNVSRGFAVNGVPAGVPGGGITAGVTGTLGFLLFYNEYIDPAVAKSRMDAVTDIMNYQRAVIVP</sequence>
<reference evidence="1" key="1">
    <citation type="submission" date="2016-05" db="EMBL/GenBank/DDBJ databases">
        <authorList>
            <person name="Cock P.J.A."/>
            <person name="Cock P.J.A."/>
        </authorList>
    </citation>
    <scope>NUCLEOTIDE SEQUENCE</scope>
    <source>
        <strain evidence="1">PWN146_assembly</strain>
    </source>
</reference>
<organism evidence="1">
    <name type="scientific">Serratia marcescens</name>
    <dbReference type="NCBI Taxonomy" id="615"/>
    <lineage>
        <taxon>Bacteria</taxon>
        <taxon>Pseudomonadati</taxon>
        <taxon>Pseudomonadota</taxon>
        <taxon>Gammaproteobacteria</taxon>
        <taxon>Enterobacterales</taxon>
        <taxon>Yersiniaceae</taxon>
        <taxon>Serratia</taxon>
    </lineage>
</organism>
<dbReference type="EMBL" id="LT575490">
    <property type="protein sequence ID" value="SAY41755.1"/>
    <property type="molecule type" value="Genomic_DNA"/>
</dbReference>
<dbReference type="AlphaFoldDB" id="A0A1C3H9P1"/>
<gene>
    <name evidence="1" type="ORF">PWN146_00419</name>
</gene>
<accession>A0A1C3H9P1</accession>